<dbReference type="RefSeq" id="WP_314012819.1">
    <property type="nucleotide sequence ID" value="NZ_JAVTTP010000001.1"/>
</dbReference>
<evidence type="ECO:0000313" key="2">
    <source>
        <dbReference type="EMBL" id="MDT7827758.1"/>
    </source>
</evidence>
<name>A0ABU3L2Y6_9FLAO</name>
<accession>A0ABU3L2Y6</accession>
<dbReference type="Proteomes" id="UP001250656">
    <property type="component" value="Unassembled WGS sequence"/>
</dbReference>
<reference evidence="2 3" key="1">
    <citation type="submission" date="2023-09" db="EMBL/GenBank/DDBJ databases">
        <title>Novel taxa isolated from Blanes Bay.</title>
        <authorList>
            <person name="Rey-Velasco X."/>
            <person name="Lucena T."/>
        </authorList>
    </citation>
    <scope>NUCLEOTIDE SEQUENCE [LARGE SCALE GENOMIC DNA]</scope>
    <source>
        <strain evidence="2 3">S334</strain>
    </source>
</reference>
<feature type="region of interest" description="Disordered" evidence="1">
    <location>
        <begin position="39"/>
        <end position="64"/>
    </location>
</feature>
<evidence type="ECO:0000313" key="3">
    <source>
        <dbReference type="Proteomes" id="UP001250656"/>
    </source>
</evidence>
<keyword evidence="3" id="KW-1185">Reference proteome</keyword>
<evidence type="ECO:0000256" key="1">
    <source>
        <dbReference type="SAM" id="MobiDB-lite"/>
    </source>
</evidence>
<dbReference type="EMBL" id="JAVTTP010000001">
    <property type="protein sequence ID" value="MDT7827758.1"/>
    <property type="molecule type" value="Genomic_DNA"/>
</dbReference>
<organism evidence="2 3">
    <name type="scientific">Pricia mediterranea</name>
    <dbReference type="NCBI Taxonomy" id="3076079"/>
    <lineage>
        <taxon>Bacteria</taxon>
        <taxon>Pseudomonadati</taxon>
        <taxon>Bacteroidota</taxon>
        <taxon>Flavobacteriia</taxon>
        <taxon>Flavobacteriales</taxon>
        <taxon>Flavobacteriaceae</taxon>
        <taxon>Pricia</taxon>
    </lineage>
</organism>
<gene>
    <name evidence="2" type="ORF">RQM65_03650</name>
</gene>
<comment type="caution">
    <text evidence="2">The sequence shown here is derived from an EMBL/GenBank/DDBJ whole genome shotgun (WGS) entry which is preliminary data.</text>
</comment>
<proteinExistence type="predicted"/>
<protein>
    <submittedName>
        <fullName evidence="2">Uncharacterized protein</fullName>
    </submittedName>
</protein>
<sequence>MPDFIDIRENLNAVQKNRDEAKHQLFLKKEKLKRIQREKERLQRGFDPDRDADNAAKQRLEQREKRAKEEARQWQITLEEQLLAADDILAQYDPFSDPREFVDRLSDDYPFLLMPVRIETRFKKVVSDDRERHQLWVRIYPDDCAVDSFESVLSESEVRSAQKYWHGIWQAGGREAMERTAWRALVATYGSGRARYITEQYKPINTSDQPQNVAENDFFLSIAVEELPPQNEAETLTTFWADYWLAHTDKQKQEDAYEDLEAEVGAGSAADILKNQKPANFDDKTRVSEDGINVKVLFIQFPNDEEVETKQQSWSQAPKTNVMPDRFVVTGYQGSSHTNNDSDIAFQVIGNQIPSPLIMGPDPSLEDDEQLQQEDGNLKVNDDLKWMVDFDEAVLKGLGFKINLTDIQAVRGFDRIVALGLKLSADEQKGSELLETLFKNHENSKKGFTILPQGTPTNNTEEEGSGHDFIDDADTSFDHLKHEEQFSIEHNWLQKKDGQWLAEWLGVDYHTFQKTYNAALTDQREAKAMNIALFPATMGYMMETMMQEVFSDDDMEKTRWFMNNFVSGRGPVPAIKIGNQPYGILPATTFSDLGWLGERRLIRPHGIPWTDGSDSFLRKLYQILQKFDTDFASVRNDIAFVGKDGEDAHQLLLDIVGLNPVSVEFYQRYAESYEAIVNRFKLHGGLSNAISLVIAGFYATSGMDLLRDFGHKGDEIPDILEKIFLKSENKLYRDLIDDRKLSETEPIRSYTPEPDAKNYIEWLIEAANTSHDTLRKQQGFLDNKIPTALLYLMLKHSLDMGYINVSLDLNLKANRISTSEFRAAKLDPAFMHVQPEVQETESKWKYLYRTDEVITGSQNLSLGDYIPTILNTELATAYLREQLNALQHLAKAPTARLERAFTEHIDLCTYRLDAWKNGFMNYQLAAMRFRENIDSETPYQKGTYLGAYGWLEDIRPENKVLEPKNLEDPELKEHFNQPDEPQLMTDATNGGFITAPSLNHAVTAAILRNAYMSDDDPETFEINLSSERVRKALSLIEGVRSGQSLSALLGYYLERELHDQNTGLTLIDFHIHKLRKAFPFRADKLKDTRTEDTDAIEAIEASNVVDGLGLIEHIKETGNTSYPFGKENILKTSGPDAPSQAIINAINEQVRNIENLNDAVADVAMAESVHQVVLGNYDRAAATMDTYSKGNFPPIPEVVQTPRSGINITHRFGLQFETNVDPAVSPNSMPVTPRSQGEPAINSWLNSVLPDEDDVAAIVSYFDHVSDTEKKEQITQKALDLQPIDLLYLVNTDNDQAMTALDDRIIKHIHDTFAPRPDAEIKIKYTERIPGRISFFELAAQMNSLRSLLLQSRPLEPMDVSLPTESKSAENESLFLDDTRIAVAKQGIENSRTDIGTYLGTLSPLVADPETNRAQLLSDIDTFITDLIDILARLSAYGLPQTGIGFAYDRRRVLYKAVAEKVEALIQRWEQRLTDFGTALTEYDNLDPTTPDEKRFELLYSAERLVTTLPESPQLPTPLEFRNKLTTKGNAFETKKDAFVAILNANHAKLADLIAAVNAELPIDDFDVDPMTLTDQEDQIVLFADELNTYAGLVDADLDKRTQKSQQLVDEAAALTASKKQVELLQDAGKQLFGADFKMVPEFDLPQKQADEWSNSFNDTGQLMDYLEHTAQVDFPLDEWRYGVARVREKIHHWENVVALREAFTTNTLEIHPVQLPYQENDSWLALDYPENHEILNDKILYTAHYAVPFDKTQRQCGLLLDEWTEVIPSKTEDVGVTFHYDRPNSEPPQVMLMAMTPRFTGEWQWNDLMDIVNETLDLAKKRALEPEQIDQTAYARFLPATVSSVTVHPITASLNYSFNNMIYNELDIDNNE</sequence>